<dbReference type="Proteomes" id="UP000093712">
    <property type="component" value="Unassembled WGS sequence"/>
</dbReference>
<evidence type="ECO:0000259" key="1">
    <source>
        <dbReference type="Pfam" id="PF02861"/>
    </source>
</evidence>
<dbReference type="InterPro" id="IPR004176">
    <property type="entry name" value="Clp_R_N"/>
</dbReference>
<dbReference type="SUPFAM" id="SSF81923">
    <property type="entry name" value="Double Clp-N motif"/>
    <property type="match status" value="1"/>
</dbReference>
<evidence type="ECO:0000313" key="2">
    <source>
        <dbReference type="EMBL" id="OBK82702.1"/>
    </source>
</evidence>
<accession>A0AA91EVN7</accession>
<name>A0AA91EVN7_9MYCO</name>
<gene>
    <name evidence="2" type="ORF">A5649_08660</name>
</gene>
<protein>
    <recommendedName>
        <fullName evidence="1">Clp R domain-containing protein</fullName>
    </recommendedName>
</protein>
<reference evidence="2 3" key="1">
    <citation type="submission" date="2016-06" db="EMBL/GenBank/DDBJ databases">
        <authorList>
            <person name="Sutton G."/>
            <person name="Brinkac L."/>
            <person name="Sanka R."/>
            <person name="Adams M."/>
            <person name="Lau E."/>
            <person name="Garcia-Basteiro A."/>
            <person name="Lopez-Varela E."/>
            <person name="Palencia S."/>
        </authorList>
    </citation>
    <scope>NUCLEOTIDE SEQUENCE [LARGE SCALE GENOMIC DNA]</scope>
    <source>
        <strain evidence="2 3">1211594.5</strain>
    </source>
</reference>
<dbReference type="AlphaFoldDB" id="A0AA91EVN7"/>
<dbReference type="Gene3D" id="1.10.1780.10">
    <property type="entry name" value="Clp, N-terminal domain"/>
    <property type="match status" value="2"/>
</dbReference>
<proteinExistence type="predicted"/>
<sequence>MVFERFNRDARAAVIQAQRDARGLDADGIGPQHLLLGVLRTAQGDLSATLGSYGLTIDGVRTRLAAGRETSASFDADADVLRLLGIDLRAVRDAVADNFGAEAFDRAVQRTGRGSRRRGHLPFTRAAKTTLKLALREAVARKGKDICCEHIMLGILRDADPVVMDIVTESADPATLTAAVSTLLERAA</sequence>
<organism evidence="2 3">
    <name type="scientific">Mycolicibacter heraklionensis</name>
    <dbReference type="NCBI Taxonomy" id="512402"/>
    <lineage>
        <taxon>Bacteria</taxon>
        <taxon>Bacillati</taxon>
        <taxon>Actinomycetota</taxon>
        <taxon>Actinomycetes</taxon>
        <taxon>Mycobacteriales</taxon>
        <taxon>Mycobacteriaceae</taxon>
        <taxon>Mycolicibacter</taxon>
    </lineage>
</organism>
<dbReference type="InterPro" id="IPR036628">
    <property type="entry name" value="Clp_N_dom_sf"/>
</dbReference>
<dbReference type="RefSeq" id="WP_065041620.1">
    <property type="nucleotide sequence ID" value="NZ_LZME01000122.1"/>
</dbReference>
<comment type="caution">
    <text evidence="2">The sequence shown here is derived from an EMBL/GenBank/DDBJ whole genome shotgun (WGS) entry which is preliminary data.</text>
</comment>
<feature type="domain" description="Clp R" evidence="1">
    <location>
        <begin position="78"/>
        <end position="167"/>
    </location>
</feature>
<dbReference type="EMBL" id="LZME01000122">
    <property type="protein sequence ID" value="OBK82702.1"/>
    <property type="molecule type" value="Genomic_DNA"/>
</dbReference>
<dbReference type="Pfam" id="PF02861">
    <property type="entry name" value="Clp_N"/>
    <property type="match status" value="1"/>
</dbReference>
<evidence type="ECO:0000313" key="3">
    <source>
        <dbReference type="Proteomes" id="UP000093712"/>
    </source>
</evidence>